<dbReference type="PANTHER" id="PTHR38766">
    <property type="entry name" value="FLAGELLAR PROTEIN FLIO"/>
    <property type="match status" value="1"/>
</dbReference>
<dbReference type="AlphaFoldDB" id="A0A5P1R882"/>
<accession>A0A5P1R882</accession>
<sequence>MSQDPTITFQSIAQVILGLGLVVALIIGLAWLFRRVSALNLPHQKMKVVASLALGTREKAVLVEVGAKQVLLGVAPGRVTHLVTFDEHVVGDTSSNEFAKVMKEVSSTEGQK</sequence>
<keyword evidence="8" id="KW-0966">Cell projection</keyword>
<keyword evidence="9" id="KW-1185">Reference proteome</keyword>
<dbReference type="KEGG" id="ncu:F0U83_03300"/>
<comment type="similarity">
    <text evidence="6 7">Belongs to the FliO/MopB family.</text>
</comment>
<keyword evidence="5 7" id="KW-0975">Bacterial flagellum</keyword>
<keyword evidence="8" id="KW-0282">Flagellum</keyword>
<comment type="subcellular location">
    <subcellularLocation>
        <location evidence="7">Cell membrane</location>
    </subcellularLocation>
    <subcellularLocation>
        <location evidence="7">Bacterial flagellum basal body</location>
    </subcellularLocation>
</comment>
<evidence type="ECO:0000256" key="4">
    <source>
        <dbReference type="ARBA" id="ARBA00023136"/>
    </source>
</evidence>
<protein>
    <recommendedName>
        <fullName evidence="7">Flagellar protein</fullName>
    </recommendedName>
</protein>
<evidence type="ECO:0000256" key="7">
    <source>
        <dbReference type="RuleBase" id="RU362064"/>
    </source>
</evidence>
<dbReference type="PANTHER" id="PTHR38766:SF1">
    <property type="entry name" value="FLAGELLAR PROTEIN FLIO"/>
    <property type="match status" value="1"/>
</dbReference>
<name>A0A5P1R882_9GAMM</name>
<evidence type="ECO:0000256" key="5">
    <source>
        <dbReference type="ARBA" id="ARBA00023143"/>
    </source>
</evidence>
<evidence type="ECO:0000313" key="9">
    <source>
        <dbReference type="Proteomes" id="UP000324760"/>
    </source>
</evidence>
<keyword evidence="1 7" id="KW-1003">Cell membrane</keyword>
<keyword evidence="4 7" id="KW-0472">Membrane</keyword>
<evidence type="ECO:0000256" key="6">
    <source>
        <dbReference type="ARBA" id="ARBA00037937"/>
    </source>
</evidence>
<reference evidence="8 9" key="1">
    <citation type="journal article" date="2019" name="Biochem. Eng. J.">
        <title>Metabolic engineering of the marine bacteria Neptunomonas concharum for the production of acetoin and meso-2,3-butanediol from acetate.</title>
        <authorList>
            <person name="Li W."/>
            <person name="Pu N."/>
            <person name="Liu C.-X."/>
            <person name="Yuan Q.-P."/>
            <person name="Li Z.-J."/>
        </authorList>
    </citation>
    <scope>NUCLEOTIDE SEQUENCE [LARGE SCALE GENOMIC DNA]</scope>
    <source>
        <strain evidence="8 9">JCM17730</strain>
    </source>
</reference>
<dbReference type="InterPro" id="IPR052205">
    <property type="entry name" value="FliO/MopB"/>
</dbReference>
<dbReference type="RefSeq" id="WP_138986511.1">
    <property type="nucleotide sequence ID" value="NZ_CP043869.1"/>
</dbReference>
<dbReference type="NCBIfam" id="TIGR03500">
    <property type="entry name" value="FliO_TIGR"/>
    <property type="match status" value="1"/>
</dbReference>
<dbReference type="GO" id="GO:0009425">
    <property type="term" value="C:bacterial-type flagellum basal body"/>
    <property type="evidence" value="ECO:0007669"/>
    <property type="project" value="UniProtKB-SubCell"/>
</dbReference>
<keyword evidence="8" id="KW-0969">Cilium</keyword>
<evidence type="ECO:0000313" key="8">
    <source>
        <dbReference type="EMBL" id="QEQ95807.1"/>
    </source>
</evidence>
<dbReference type="OrthoDB" id="5741235at2"/>
<proteinExistence type="inferred from homology"/>
<dbReference type="InterPro" id="IPR022781">
    <property type="entry name" value="Flagellar_biosynth_FliO"/>
</dbReference>
<dbReference type="Proteomes" id="UP000324760">
    <property type="component" value="Chromosome"/>
</dbReference>
<dbReference type="Pfam" id="PF04347">
    <property type="entry name" value="FliO"/>
    <property type="match status" value="1"/>
</dbReference>
<evidence type="ECO:0000256" key="3">
    <source>
        <dbReference type="ARBA" id="ARBA00022989"/>
    </source>
</evidence>
<organism evidence="8 9">
    <name type="scientific">Neptunomonas concharum</name>
    <dbReference type="NCBI Taxonomy" id="1031538"/>
    <lineage>
        <taxon>Bacteria</taxon>
        <taxon>Pseudomonadati</taxon>
        <taxon>Pseudomonadota</taxon>
        <taxon>Gammaproteobacteria</taxon>
        <taxon>Oceanospirillales</taxon>
        <taxon>Oceanospirillaceae</taxon>
        <taxon>Neptunomonas</taxon>
    </lineage>
</organism>
<gene>
    <name evidence="8" type="primary">fliO</name>
    <name evidence="8" type="ORF">F0U83_03300</name>
</gene>
<evidence type="ECO:0000256" key="1">
    <source>
        <dbReference type="ARBA" id="ARBA00022475"/>
    </source>
</evidence>
<evidence type="ECO:0000256" key="2">
    <source>
        <dbReference type="ARBA" id="ARBA00022692"/>
    </source>
</evidence>
<dbReference type="GO" id="GO:0005886">
    <property type="term" value="C:plasma membrane"/>
    <property type="evidence" value="ECO:0007669"/>
    <property type="project" value="UniProtKB-SubCell"/>
</dbReference>
<dbReference type="EMBL" id="CP043869">
    <property type="protein sequence ID" value="QEQ95807.1"/>
    <property type="molecule type" value="Genomic_DNA"/>
</dbReference>
<feature type="transmembrane region" description="Helical" evidence="7">
    <location>
        <begin position="12"/>
        <end position="33"/>
    </location>
</feature>
<dbReference type="GO" id="GO:0044781">
    <property type="term" value="P:bacterial-type flagellum organization"/>
    <property type="evidence" value="ECO:0007669"/>
    <property type="project" value="UniProtKB-UniRule"/>
</dbReference>
<keyword evidence="2 7" id="KW-0812">Transmembrane</keyword>
<keyword evidence="3 7" id="KW-1133">Transmembrane helix</keyword>